<evidence type="ECO:0000256" key="1">
    <source>
        <dbReference type="ARBA" id="ARBA00022737"/>
    </source>
</evidence>
<proteinExistence type="predicted"/>
<dbReference type="InterPro" id="IPR056884">
    <property type="entry name" value="NPHP3-like_N"/>
</dbReference>
<evidence type="ECO:0000313" key="5">
    <source>
        <dbReference type="EMBL" id="KAF4457100.1"/>
    </source>
</evidence>
<evidence type="ECO:0000259" key="2">
    <source>
        <dbReference type="Pfam" id="PF22939"/>
    </source>
</evidence>
<dbReference type="SUPFAM" id="SSF52540">
    <property type="entry name" value="P-loop containing nucleoside triphosphate hydrolases"/>
    <property type="match status" value="1"/>
</dbReference>
<dbReference type="EMBL" id="JAADJG010000034">
    <property type="protein sequence ID" value="KAF4457100.1"/>
    <property type="molecule type" value="Genomic_DNA"/>
</dbReference>
<dbReference type="OrthoDB" id="7464126at2759"/>
<dbReference type="PANTHER" id="PTHR10039:SF10">
    <property type="entry name" value="NACHT DOMAIN-CONTAINING PROTEIN"/>
    <property type="match status" value="1"/>
</dbReference>
<evidence type="ECO:0000259" key="4">
    <source>
        <dbReference type="Pfam" id="PF24883"/>
    </source>
</evidence>
<dbReference type="InterPro" id="IPR027417">
    <property type="entry name" value="P-loop_NTPase"/>
</dbReference>
<dbReference type="InterPro" id="IPR056125">
    <property type="entry name" value="DUF7708"/>
</dbReference>
<gene>
    <name evidence="5" type="ORF">F53441_888</name>
</gene>
<dbReference type="InterPro" id="IPR054471">
    <property type="entry name" value="GPIID_WHD"/>
</dbReference>
<evidence type="ECO:0000259" key="3">
    <source>
        <dbReference type="Pfam" id="PF24809"/>
    </source>
</evidence>
<dbReference type="Pfam" id="PF24809">
    <property type="entry name" value="DUF7708"/>
    <property type="match status" value="1"/>
</dbReference>
<protein>
    <recommendedName>
        <fullName evidence="7">NACHT domain-containing protein</fullName>
    </recommendedName>
</protein>
<dbReference type="Pfam" id="PF24883">
    <property type="entry name" value="NPHP3_N"/>
    <property type="match status" value="1"/>
</dbReference>
<dbReference type="Gene3D" id="3.40.50.300">
    <property type="entry name" value="P-loop containing nucleotide triphosphate hydrolases"/>
    <property type="match status" value="1"/>
</dbReference>
<keyword evidence="6" id="KW-1185">Reference proteome</keyword>
<evidence type="ECO:0008006" key="7">
    <source>
        <dbReference type="Google" id="ProtNLM"/>
    </source>
</evidence>
<dbReference type="PANTHER" id="PTHR10039">
    <property type="entry name" value="AMELOGENIN"/>
    <property type="match status" value="1"/>
</dbReference>
<feature type="domain" description="GPI inositol-deacylase winged helix" evidence="2">
    <location>
        <begin position="546"/>
        <end position="623"/>
    </location>
</feature>
<accession>A0A8H4KVW9</accession>
<organism evidence="5 6">
    <name type="scientific">Fusarium austroafricanum</name>
    <dbReference type="NCBI Taxonomy" id="2364996"/>
    <lineage>
        <taxon>Eukaryota</taxon>
        <taxon>Fungi</taxon>
        <taxon>Dikarya</taxon>
        <taxon>Ascomycota</taxon>
        <taxon>Pezizomycotina</taxon>
        <taxon>Sordariomycetes</taxon>
        <taxon>Hypocreomycetidae</taxon>
        <taxon>Hypocreales</taxon>
        <taxon>Nectriaceae</taxon>
        <taxon>Fusarium</taxon>
        <taxon>Fusarium concolor species complex</taxon>
    </lineage>
</organism>
<name>A0A8H4KVW9_9HYPO</name>
<evidence type="ECO:0000313" key="6">
    <source>
        <dbReference type="Proteomes" id="UP000605986"/>
    </source>
</evidence>
<dbReference type="Pfam" id="PF22939">
    <property type="entry name" value="WHD_GPIID"/>
    <property type="match status" value="1"/>
</dbReference>
<reference evidence="5" key="1">
    <citation type="submission" date="2020-01" db="EMBL/GenBank/DDBJ databases">
        <title>Identification and distribution of gene clusters putatively required for synthesis of sphingolipid metabolism inhibitors in phylogenetically diverse species of the filamentous fungus Fusarium.</title>
        <authorList>
            <person name="Kim H.-S."/>
            <person name="Busman M."/>
            <person name="Brown D.W."/>
            <person name="Divon H."/>
            <person name="Uhlig S."/>
            <person name="Proctor R.H."/>
        </authorList>
    </citation>
    <scope>NUCLEOTIDE SEQUENCE</scope>
    <source>
        <strain evidence="5">NRRL 53441</strain>
    </source>
</reference>
<dbReference type="AlphaFoldDB" id="A0A8H4KVW9"/>
<sequence length="1066" mass="121075">MALALRGASGLKPDIRLAQAVSEFEALLTSEQKVAFRASRTSATSTAPTMSDVMRLTAEMDMKATCKHGRVRCFGPRLTNILQAIQQFAALGDIVVGGSQNLIACGVWAAARMTIHVATGYLTHLEKLSLLFMAVGRNAPRYQAMAAIYPKSKNLQRYLCEYFIIITKVCHQTITWTQKSALSRLSSSISDPDMKSFQADLDTWSASIKEEANLLLSQCVHEEAKENAKFRLLTSYRSEYVHHRQRINQCIRFLDACSQHDYRTTWKQTRKRGTTRTLPSYNQYQQWKVNPQADNSILFRGKLGAGKSVLLANIIDDLNVEERTITLYFFARHDIPDSLSPRTIIGSLIRQLLENFVNNSAFDDIFVETISRLDLDDILDIFSKIPYHNQRVFIVLDGLDECSMEDQRTVLRCLSAIQSDGYKLCVSVRTPNEISIWQDQSFQYYETIPEENPDISDYVQVEVDDRVRDRRLITQDPWLLQDIKQELIERACGMFPWVSLQLDSICSEISDSAIREAIQNLPRDLTETYERNLIKANSNDSKGHHIRIFKLLVSARELLTTEQLREAVSVTVGQTDWRPDQHISNIHAALSFCGSLVMVDEEDDTVRFIHHSARSFCLNSPRNEAEWTFTEEEADIAMAETLVTYLSYNVFDTRVSRHVIPKINAKRMPQKVALSALSNQVGAGFTSKLLKLKSPMKHDIGPVLAEASGKHWKDNTKQFYLLPYAKDNWIPHTSHLESLPSVPQWQYLLDHPTFGIETGPSNLDLCFYIDSQSTFDHMDWALINGHILLLKHELTKDRGKRKIQALYSLLCRLRRILPQLIRHVLDYQLAKWLSIMLIRLRMKHPAKPHLLNRLSSFDNSYGDFIKEAMVNSDSEAVVLLLRDDLDPAVLSPIITELTEWAVSSANTSVLRLLIDRDLLNDPRTNAKLITRVLDPSLSDGVTVRLVYVLFHARINAVFLEVDVLYLTIKLLSDYTSLDQASLIVQRLFSLNSVLSLKAGPPILLNWASIFPDETPWLESAMGATNPGNCGSSNTATAVGVRFVLPLKGRVLRRRRLRLRVPAPSGR</sequence>
<comment type="caution">
    <text evidence="5">The sequence shown here is derived from an EMBL/GenBank/DDBJ whole genome shotgun (WGS) entry which is preliminary data.</text>
</comment>
<keyword evidence="1" id="KW-0677">Repeat</keyword>
<feature type="domain" description="Nephrocystin 3-like N-terminal" evidence="4">
    <location>
        <begin position="273"/>
        <end position="421"/>
    </location>
</feature>
<dbReference type="Proteomes" id="UP000605986">
    <property type="component" value="Unassembled WGS sequence"/>
</dbReference>
<feature type="domain" description="DUF7708" evidence="3">
    <location>
        <begin position="80"/>
        <end position="209"/>
    </location>
</feature>